<dbReference type="GO" id="GO:0015074">
    <property type="term" value="P:DNA integration"/>
    <property type="evidence" value="ECO:0007669"/>
    <property type="project" value="UniProtKB-KW"/>
</dbReference>
<evidence type="ECO:0000256" key="1">
    <source>
        <dbReference type="ARBA" id="ARBA00022908"/>
    </source>
</evidence>
<evidence type="ECO:0000256" key="2">
    <source>
        <dbReference type="ARBA" id="ARBA00023125"/>
    </source>
</evidence>
<dbReference type="Proteomes" id="UP000033187">
    <property type="component" value="Chromosome 1"/>
</dbReference>
<dbReference type="InterPro" id="IPR010998">
    <property type="entry name" value="Integrase_recombinase_N"/>
</dbReference>
<gene>
    <name evidence="5" type="ORF">YBN1229_v1_1688</name>
</gene>
<evidence type="ECO:0000259" key="4">
    <source>
        <dbReference type="PROSITE" id="PS51900"/>
    </source>
</evidence>
<organism evidence="5 6">
    <name type="scientific">Candidatus Filomicrobium marinum</name>
    <dbReference type="NCBI Taxonomy" id="1608628"/>
    <lineage>
        <taxon>Bacteria</taxon>
        <taxon>Pseudomonadati</taxon>
        <taxon>Pseudomonadota</taxon>
        <taxon>Alphaproteobacteria</taxon>
        <taxon>Hyphomicrobiales</taxon>
        <taxon>Hyphomicrobiaceae</taxon>
        <taxon>Filomicrobium</taxon>
    </lineage>
</organism>
<evidence type="ECO:0000313" key="6">
    <source>
        <dbReference type="Proteomes" id="UP000033187"/>
    </source>
</evidence>
<feature type="domain" description="Core-binding (CB)" evidence="4">
    <location>
        <begin position="244"/>
        <end position="311"/>
    </location>
</feature>
<keyword evidence="2 3" id="KW-0238">DNA-binding</keyword>
<sequence>MVLLMARPTKRSRSSNRQFRKRVPADVLNVARGQRISFSLPKTHLDDERILVSATVGNEISFSLRTGDISLAKLRHSAALEQFERACAAYRNGPRRLSNQDRHALAGVLYRDLAAAFEDEPVSAEWWRIVQGVTEDAANVPMPTLTRSIEGRKPLTIAGPNENRLQLLERHVGPFLDAILVREGVIADDGQRLELLEAFAKALIDVAKKLKRNAEGDYSPDACAHRFPKWDNNSPKPSQSLASLTFDDLLARWEKESEKAASSKVSFRASVAALAAHLGHKDARQVTRADVIAWKDALIDKGLSAKTINDS</sequence>
<keyword evidence="6" id="KW-1185">Reference proteome</keyword>
<keyword evidence="1" id="KW-0229">DNA integration</keyword>
<dbReference type="PROSITE" id="PS51900">
    <property type="entry name" value="CB"/>
    <property type="match status" value="1"/>
</dbReference>
<dbReference type="Gene3D" id="1.10.150.130">
    <property type="match status" value="1"/>
</dbReference>
<dbReference type="SUPFAM" id="SSF56349">
    <property type="entry name" value="DNA breaking-rejoining enzymes"/>
    <property type="match status" value="1"/>
</dbReference>
<dbReference type="KEGG" id="fil:BN1229_v1_1684"/>
<dbReference type="GO" id="GO:0003677">
    <property type="term" value="F:DNA binding"/>
    <property type="evidence" value="ECO:0007669"/>
    <property type="project" value="UniProtKB-UniRule"/>
</dbReference>
<dbReference type="AlphaFoldDB" id="A0A0D6JF44"/>
<protein>
    <submittedName>
        <fullName evidence="5">Putative recombinase protein, phage integrase family</fullName>
    </submittedName>
</protein>
<evidence type="ECO:0000256" key="3">
    <source>
        <dbReference type="PROSITE-ProRule" id="PRU01248"/>
    </source>
</evidence>
<name>A0A0D6JF44_9HYPH</name>
<dbReference type="InterPro" id="IPR011010">
    <property type="entry name" value="DNA_brk_join_enz"/>
</dbReference>
<dbReference type="InterPro" id="IPR044068">
    <property type="entry name" value="CB"/>
</dbReference>
<dbReference type="EMBL" id="LN829119">
    <property type="protein sequence ID" value="CPR18385.1"/>
    <property type="molecule type" value="Genomic_DNA"/>
</dbReference>
<reference evidence="6" key="1">
    <citation type="submission" date="2015-02" db="EMBL/GenBank/DDBJ databases">
        <authorList>
            <person name="Chooi Y.-H."/>
        </authorList>
    </citation>
    <scope>NUCLEOTIDE SEQUENCE [LARGE SCALE GENOMIC DNA]</scope>
    <source>
        <strain evidence="6">strain Y</strain>
    </source>
</reference>
<proteinExistence type="predicted"/>
<dbReference type="KEGG" id="fiy:BN1229_v1_1688"/>
<evidence type="ECO:0000313" key="5">
    <source>
        <dbReference type="EMBL" id="CPR18385.1"/>
    </source>
</evidence>
<accession>A0A0D6JF44</accession>